<dbReference type="InterPro" id="IPR036761">
    <property type="entry name" value="TTHA0802/YceI-like_sf"/>
</dbReference>
<organism evidence="2 3">
    <name type="scientific">Polaribacter vadi</name>
    <dbReference type="NCBI Taxonomy" id="1774273"/>
    <lineage>
        <taxon>Bacteria</taxon>
        <taxon>Pseudomonadati</taxon>
        <taxon>Bacteroidota</taxon>
        <taxon>Flavobacteriia</taxon>
        <taxon>Flavobacteriales</taxon>
        <taxon>Flavobacteriaceae</taxon>
    </lineage>
</organism>
<dbReference type="STRING" id="1774273.LPB03_05550"/>
<dbReference type="Pfam" id="PF04264">
    <property type="entry name" value="YceI"/>
    <property type="match status" value="1"/>
</dbReference>
<evidence type="ECO:0000313" key="2">
    <source>
        <dbReference type="EMBL" id="OBY64132.1"/>
    </source>
</evidence>
<dbReference type="PANTHER" id="PTHR34406:SF1">
    <property type="entry name" value="PROTEIN YCEI"/>
    <property type="match status" value="1"/>
</dbReference>
<proteinExistence type="predicted"/>
<evidence type="ECO:0000259" key="1">
    <source>
        <dbReference type="SMART" id="SM00867"/>
    </source>
</evidence>
<protein>
    <recommendedName>
        <fullName evidence="1">Lipid/polyisoprenoid-binding YceI-like domain-containing protein</fullName>
    </recommendedName>
</protein>
<dbReference type="PANTHER" id="PTHR34406">
    <property type="entry name" value="PROTEIN YCEI"/>
    <property type="match status" value="1"/>
</dbReference>
<dbReference type="Proteomes" id="UP000092584">
    <property type="component" value="Unassembled WGS sequence"/>
</dbReference>
<gene>
    <name evidence="2" type="ORF">LPB3_06945</name>
</gene>
<accession>A0A1B8TX19</accession>
<feature type="domain" description="Lipid/polyisoprenoid-binding YceI-like" evidence="1">
    <location>
        <begin position="9"/>
        <end position="174"/>
    </location>
</feature>
<reference evidence="3" key="1">
    <citation type="submission" date="2016-02" db="EMBL/GenBank/DDBJ databases">
        <authorList>
            <person name="Shin S.-K."/>
            <person name="Yi H."/>
            <person name="Kim E."/>
        </authorList>
    </citation>
    <scope>NUCLEOTIDE SEQUENCE [LARGE SCALE GENOMIC DNA]</scope>
    <source>
        <strain evidence="3">LPB0003</strain>
    </source>
</reference>
<dbReference type="SUPFAM" id="SSF101874">
    <property type="entry name" value="YceI-like"/>
    <property type="match status" value="1"/>
</dbReference>
<dbReference type="SMART" id="SM00867">
    <property type="entry name" value="YceI"/>
    <property type="match status" value="1"/>
</dbReference>
<comment type="caution">
    <text evidence="2">The sequence shown here is derived from an EMBL/GenBank/DDBJ whole genome shotgun (WGS) entry which is preliminary data.</text>
</comment>
<dbReference type="EMBL" id="LSFM01000022">
    <property type="protein sequence ID" value="OBY64132.1"/>
    <property type="molecule type" value="Genomic_DNA"/>
</dbReference>
<dbReference type="Gene3D" id="2.40.128.110">
    <property type="entry name" value="Lipid/polyisoprenoid-binding, YceI-like"/>
    <property type="match status" value="1"/>
</dbReference>
<sequence length="175" mass="19511">MPFTSFAQKYNLDIQKSSLIVFGTSNIHDWDIKTENQKGFILINAENSLQIKELNIVVEAESLKSGRGGMDKNTYKALNTNDYKTIKFNLISSDKITDLGNGNYNVTAKGDLTISGVTKRITLEFKVNIESNLVSITGEKNIKMTDYKIDPPKALLGTIKTGDDVLIKFNTILKK</sequence>
<dbReference type="AlphaFoldDB" id="A0A1B8TX19"/>
<name>A0A1B8TX19_9FLAO</name>
<keyword evidence="3" id="KW-1185">Reference proteome</keyword>
<dbReference type="InterPro" id="IPR007372">
    <property type="entry name" value="Lipid/polyisoprenoid-bd_YceI"/>
</dbReference>
<evidence type="ECO:0000313" key="3">
    <source>
        <dbReference type="Proteomes" id="UP000092584"/>
    </source>
</evidence>